<gene>
    <name evidence="1" type="ORF">QFC24_006946</name>
</gene>
<organism evidence="1 2">
    <name type="scientific">Naganishia onofrii</name>
    <dbReference type="NCBI Taxonomy" id="1851511"/>
    <lineage>
        <taxon>Eukaryota</taxon>
        <taxon>Fungi</taxon>
        <taxon>Dikarya</taxon>
        <taxon>Basidiomycota</taxon>
        <taxon>Agaricomycotina</taxon>
        <taxon>Tremellomycetes</taxon>
        <taxon>Filobasidiales</taxon>
        <taxon>Filobasidiaceae</taxon>
        <taxon>Naganishia</taxon>
    </lineage>
</organism>
<dbReference type="Proteomes" id="UP001234202">
    <property type="component" value="Unassembled WGS sequence"/>
</dbReference>
<sequence>MSLDVESPMEAMRATMLQIQQQMREQMQAQAQQQRDFEARIQALLAVNKEALEAPKVSIAPTPVHVNEPVDQPLDDAAKHIPSKDHLDYSFKIKPSDLPKFEGEKGEDVETWIEQLSGIFEATKCTNAEITAFLSVILKDTALKWFTRIGPKGRSQLPTWIHWQEGLRQRFLKANYLAEKKRQWKKRDLRANEYMADYFDAKVDLQAYVFDEHTPEAELILDILVGLPYYMLPTLKSSITPDMDLLEFRRILLDYETGLRWNGPWNSRKQDNAYTPRQGNTPGDRPKNINANKDKDGSKPPRPVHVLVESNNVSSYRSNPNEIPVSGSRWPTYGKTGEAKKKGGTEAHMNYVRIEPEEEEEPEQVIELSLPDQDNEGYDELYPSPPSQKPFVHARYFR</sequence>
<reference evidence="1" key="1">
    <citation type="submission" date="2023-04" db="EMBL/GenBank/DDBJ databases">
        <title>Draft Genome sequencing of Naganishia species isolated from polar environments using Oxford Nanopore Technology.</title>
        <authorList>
            <person name="Leo P."/>
            <person name="Venkateswaran K."/>
        </authorList>
    </citation>
    <scope>NUCLEOTIDE SEQUENCE</scope>
    <source>
        <strain evidence="1">DBVPG 5303</strain>
    </source>
</reference>
<keyword evidence="2" id="KW-1185">Reference proteome</keyword>
<evidence type="ECO:0000313" key="2">
    <source>
        <dbReference type="Proteomes" id="UP001234202"/>
    </source>
</evidence>
<name>A0ACC2WUR0_9TREE</name>
<dbReference type="EMBL" id="JASBWV010000043">
    <property type="protein sequence ID" value="KAJ9115538.1"/>
    <property type="molecule type" value="Genomic_DNA"/>
</dbReference>
<comment type="caution">
    <text evidence="1">The sequence shown here is derived from an EMBL/GenBank/DDBJ whole genome shotgun (WGS) entry which is preliminary data.</text>
</comment>
<protein>
    <submittedName>
        <fullName evidence="1">Uncharacterized protein</fullName>
    </submittedName>
</protein>
<evidence type="ECO:0000313" key="1">
    <source>
        <dbReference type="EMBL" id="KAJ9115538.1"/>
    </source>
</evidence>
<accession>A0ACC2WUR0</accession>
<proteinExistence type="predicted"/>